<feature type="DNA-binding region" description="Homeobox" evidence="4">
    <location>
        <begin position="103"/>
        <end position="162"/>
    </location>
</feature>
<dbReference type="AlphaFoldDB" id="A8N2T1"/>
<evidence type="ECO:0000256" key="6">
    <source>
        <dbReference type="SAM" id="MobiDB-lite"/>
    </source>
</evidence>
<evidence type="ECO:0000256" key="1">
    <source>
        <dbReference type="ARBA" id="ARBA00023125"/>
    </source>
</evidence>
<feature type="region of interest" description="Disordered" evidence="6">
    <location>
        <begin position="325"/>
        <end position="353"/>
    </location>
</feature>
<dbReference type="Pfam" id="PF00046">
    <property type="entry name" value="Homeodomain"/>
    <property type="match status" value="1"/>
</dbReference>
<dbReference type="Gene3D" id="1.10.10.60">
    <property type="entry name" value="Homeodomain-like"/>
    <property type="match status" value="1"/>
</dbReference>
<dbReference type="InParanoid" id="A8N2T1"/>
<reference evidence="8 9" key="1">
    <citation type="journal article" date="2010" name="Proc. Natl. Acad. Sci. U.S.A.">
        <title>Insights into evolution of multicellular fungi from the assembled chromosomes of the mushroom Coprinopsis cinerea (Coprinus cinereus).</title>
        <authorList>
            <person name="Stajich J.E."/>
            <person name="Wilke S.K."/>
            <person name="Ahren D."/>
            <person name="Au C.H."/>
            <person name="Birren B.W."/>
            <person name="Borodovsky M."/>
            <person name="Burns C."/>
            <person name="Canback B."/>
            <person name="Casselton L.A."/>
            <person name="Cheng C.K."/>
            <person name="Deng J."/>
            <person name="Dietrich F.S."/>
            <person name="Fargo D.C."/>
            <person name="Farman M.L."/>
            <person name="Gathman A.C."/>
            <person name="Goldberg J."/>
            <person name="Guigo R."/>
            <person name="Hoegger P.J."/>
            <person name="Hooker J.B."/>
            <person name="Huggins A."/>
            <person name="James T.Y."/>
            <person name="Kamada T."/>
            <person name="Kilaru S."/>
            <person name="Kodira C."/>
            <person name="Kues U."/>
            <person name="Kupfer D."/>
            <person name="Kwan H.S."/>
            <person name="Lomsadze A."/>
            <person name="Li W."/>
            <person name="Lilly W.W."/>
            <person name="Ma L.J."/>
            <person name="Mackey A.J."/>
            <person name="Manning G."/>
            <person name="Martin F."/>
            <person name="Muraguchi H."/>
            <person name="Natvig D.O."/>
            <person name="Palmerini H."/>
            <person name="Ramesh M.A."/>
            <person name="Rehmeyer C.J."/>
            <person name="Roe B.A."/>
            <person name="Shenoy N."/>
            <person name="Stanke M."/>
            <person name="Ter-Hovhannisyan V."/>
            <person name="Tunlid A."/>
            <person name="Velagapudi R."/>
            <person name="Vision T.J."/>
            <person name="Zeng Q."/>
            <person name="Zolan M.E."/>
            <person name="Pukkila P.J."/>
        </authorList>
    </citation>
    <scope>NUCLEOTIDE SEQUENCE [LARGE SCALE GENOMIC DNA]</scope>
    <source>
        <strain evidence="9">Okayama-7 / 130 / ATCC MYA-4618 / FGSC 9003</strain>
    </source>
</reference>
<dbReference type="GeneID" id="6005579"/>
<dbReference type="InterPro" id="IPR009057">
    <property type="entry name" value="Homeodomain-like_sf"/>
</dbReference>
<sequence length="448" mass="50113">MTFDLPEELQPFLDDITLSLSVVANSPSRVQKAAVNLQGVYRQHYNNVCRKYLQANTRTLQSQPETHTQRLNAIRRRYETEFQQRLSRMQGQYLATSQREQRSLPKRTPFNAEYTPLLEKYFEYNAFPPLRDREWLARKSMMTPRQIEVWFQNHRRRARNEGRRLERIPMDRIPVEISLDSLEETMAPFLAPKSKRSPSVHRRLTPPINSSHPRPEQMSASTSITTVLDAVSPPSYAFPTKFCPSSQNRDQTFPCKPSDFGLCAEGRTGKPTSKLRKKTCSMAAICDSLLVTRIAGPPIETESESPWHASRCIGHIVAPHPALVQTPAPSASQPSPASATTTHAHCRSAPKTSVRHRDFTPYYLPSALPSRALSRSSSNSSMSSVSSFTGPMTPENWQNPTLPLIQGDDEPSPSPQFLSRAPAGVLATAFDAYALSPVSLVPGKLASS</sequence>
<dbReference type="SMART" id="SM00389">
    <property type="entry name" value="HOX"/>
    <property type="match status" value="1"/>
</dbReference>
<dbReference type="PROSITE" id="PS50071">
    <property type="entry name" value="HOMEOBOX_2"/>
    <property type="match status" value="1"/>
</dbReference>
<evidence type="ECO:0000256" key="5">
    <source>
        <dbReference type="RuleBase" id="RU000682"/>
    </source>
</evidence>
<evidence type="ECO:0000256" key="3">
    <source>
        <dbReference type="ARBA" id="ARBA00023242"/>
    </source>
</evidence>
<feature type="compositionally biased region" description="Low complexity" evidence="6">
    <location>
        <begin position="371"/>
        <end position="387"/>
    </location>
</feature>
<dbReference type="OrthoDB" id="6159439at2759"/>
<dbReference type="VEuPathDB" id="FungiDB:CC1G_01833"/>
<gene>
    <name evidence="8" type="ORF">CC1G_01833</name>
</gene>
<feature type="compositionally biased region" description="Polar residues" evidence="6">
    <location>
        <begin position="207"/>
        <end position="218"/>
    </location>
</feature>
<dbReference type="STRING" id="240176.A8N2T1"/>
<proteinExistence type="predicted"/>
<evidence type="ECO:0000256" key="4">
    <source>
        <dbReference type="PROSITE-ProRule" id="PRU00108"/>
    </source>
</evidence>
<dbReference type="CDD" id="cd00086">
    <property type="entry name" value="homeodomain"/>
    <property type="match status" value="1"/>
</dbReference>
<dbReference type="PROSITE" id="PS00027">
    <property type="entry name" value="HOMEOBOX_1"/>
    <property type="match status" value="1"/>
</dbReference>
<organism evidence="8 9">
    <name type="scientific">Coprinopsis cinerea (strain Okayama-7 / 130 / ATCC MYA-4618 / FGSC 9003)</name>
    <name type="common">Inky cap fungus</name>
    <name type="synonym">Hormographiella aspergillata</name>
    <dbReference type="NCBI Taxonomy" id="240176"/>
    <lineage>
        <taxon>Eukaryota</taxon>
        <taxon>Fungi</taxon>
        <taxon>Dikarya</taxon>
        <taxon>Basidiomycota</taxon>
        <taxon>Agaricomycotina</taxon>
        <taxon>Agaricomycetes</taxon>
        <taxon>Agaricomycetidae</taxon>
        <taxon>Agaricales</taxon>
        <taxon>Agaricineae</taxon>
        <taxon>Psathyrellaceae</taxon>
        <taxon>Coprinopsis</taxon>
    </lineage>
</organism>
<dbReference type="InterPro" id="IPR001356">
    <property type="entry name" value="HD"/>
</dbReference>
<dbReference type="KEGG" id="cci:CC1G_01833"/>
<dbReference type="eggNOG" id="ENOG502R18P">
    <property type="taxonomic scope" value="Eukaryota"/>
</dbReference>
<feature type="domain" description="Homeobox" evidence="7">
    <location>
        <begin position="101"/>
        <end position="161"/>
    </location>
</feature>
<protein>
    <submittedName>
        <fullName evidence="8">Homeodomain type 2 mating protein a2-1</fullName>
    </submittedName>
</protein>
<evidence type="ECO:0000313" key="9">
    <source>
        <dbReference type="Proteomes" id="UP000001861"/>
    </source>
</evidence>
<evidence type="ECO:0000313" key="8">
    <source>
        <dbReference type="EMBL" id="EAU92788.1"/>
    </source>
</evidence>
<feature type="region of interest" description="Disordered" evidence="6">
    <location>
        <begin position="192"/>
        <end position="218"/>
    </location>
</feature>
<keyword evidence="1 4" id="KW-0238">DNA-binding</keyword>
<feature type="compositionally biased region" description="Basic residues" evidence="6">
    <location>
        <begin position="193"/>
        <end position="204"/>
    </location>
</feature>
<evidence type="ECO:0000259" key="7">
    <source>
        <dbReference type="PROSITE" id="PS50071"/>
    </source>
</evidence>
<keyword evidence="3 4" id="KW-0539">Nucleus</keyword>
<keyword evidence="9" id="KW-1185">Reference proteome</keyword>
<dbReference type="InterPro" id="IPR017970">
    <property type="entry name" value="Homeobox_CS"/>
</dbReference>
<dbReference type="GO" id="GO:0005634">
    <property type="term" value="C:nucleus"/>
    <property type="evidence" value="ECO:0007669"/>
    <property type="project" value="UniProtKB-SubCell"/>
</dbReference>
<comment type="caution">
    <text evidence="8">The sequence shown here is derived from an EMBL/GenBank/DDBJ whole genome shotgun (WGS) entry which is preliminary data.</text>
</comment>
<name>A8N2T1_COPC7</name>
<accession>A8N2T1</accession>
<dbReference type="EMBL" id="AACS02000001">
    <property type="protein sequence ID" value="EAU92788.1"/>
    <property type="molecule type" value="Genomic_DNA"/>
</dbReference>
<dbReference type="RefSeq" id="XP_001829153.1">
    <property type="nucleotide sequence ID" value="XM_001829101.1"/>
</dbReference>
<feature type="compositionally biased region" description="Low complexity" evidence="6">
    <location>
        <begin position="325"/>
        <end position="342"/>
    </location>
</feature>
<dbReference type="SUPFAM" id="SSF46689">
    <property type="entry name" value="Homeodomain-like"/>
    <property type="match status" value="1"/>
</dbReference>
<feature type="region of interest" description="Disordered" evidence="6">
    <location>
        <begin position="371"/>
        <end position="419"/>
    </location>
</feature>
<dbReference type="Proteomes" id="UP000001861">
    <property type="component" value="Unassembled WGS sequence"/>
</dbReference>
<dbReference type="GO" id="GO:0003677">
    <property type="term" value="F:DNA binding"/>
    <property type="evidence" value="ECO:0007669"/>
    <property type="project" value="UniProtKB-UniRule"/>
</dbReference>
<dbReference type="OMA" id="THMSERQ"/>
<comment type="subcellular location">
    <subcellularLocation>
        <location evidence="4 5">Nucleus</location>
    </subcellularLocation>
</comment>
<dbReference type="GO" id="GO:0000981">
    <property type="term" value="F:DNA-binding transcription factor activity, RNA polymerase II-specific"/>
    <property type="evidence" value="ECO:0007669"/>
    <property type="project" value="InterPro"/>
</dbReference>
<evidence type="ECO:0000256" key="2">
    <source>
        <dbReference type="ARBA" id="ARBA00023155"/>
    </source>
</evidence>
<keyword evidence="2 4" id="KW-0371">Homeobox</keyword>